<evidence type="ECO:0000313" key="6">
    <source>
        <dbReference type="EMBL" id="CAL5011012.1"/>
    </source>
</evidence>
<sequence>MDVDGSSSTAHTGGAAAGAQQPQRPNWRPRPVAFATTASSSSTSGGSLTTTYTSGSSYLHPSSSGDGGLAPSVALSMRLDLVEEREKTCRHIMCLVKEFSAAVGDDEATNQVLERWLSDLGISWVLSIATDDKTPAGSSFIFPRRLGDLARSWIDALKVIQLSISAYQEEGNFSSVPAASEFARFLGSTLLKMLPFADAVVSAKVIAACIQYNLWEAMVPPEEKLKAVIGVRQALSATSERINCWARCSPFPGSRGILEQLSILVVAKMTKLEDAVWDTLDEVRTSIVRPPMDSHNVAGSVDSQALELERALAIHKDTRSIVNCINVISADYNGLFLFVHDIVLKAARLGKYVPQDNRTNHPFIGDPFAMLIMEMISCLQENLVRVSQPFPDQSLRFLFLLNNTHFIWQQLQCPTGYGFELYMRALARKIDEHIQRYLQASWIQVVSGLQDPTPLCLVRYSPLAKFETEFQKTYTVQKLWKIPDPDLRRRLRKAIIETVIPAFIKYLADNKITAPRVTQQELEDMLQDIFEG</sequence>
<dbReference type="AlphaFoldDB" id="A0ABC9C0U4"/>
<feature type="domain" description="Exocyst complex subunit Exo70 C-terminal" evidence="5">
    <location>
        <begin position="269"/>
        <end position="527"/>
    </location>
</feature>
<dbReference type="PANTHER" id="PTHR12542:SF170">
    <property type="entry name" value="EXOCYST SUBUNIT EXO70 FAMILY PROTEIN"/>
    <property type="match status" value="1"/>
</dbReference>
<evidence type="ECO:0000256" key="2">
    <source>
        <dbReference type="ARBA" id="ARBA00022448"/>
    </source>
</evidence>
<dbReference type="SUPFAM" id="SSF74788">
    <property type="entry name" value="Cullin repeat-like"/>
    <property type="match status" value="1"/>
</dbReference>
<evidence type="ECO:0000313" key="7">
    <source>
        <dbReference type="Proteomes" id="UP001497457"/>
    </source>
</evidence>
<dbReference type="InterPro" id="IPR004140">
    <property type="entry name" value="Exo70"/>
</dbReference>
<name>A0ABC9C0U4_9POAL</name>
<keyword evidence="3" id="KW-0653">Protein transport</keyword>
<comment type="similarity">
    <text evidence="1 3">Belongs to the EXO70 family.</text>
</comment>
<dbReference type="Gene3D" id="1.20.1280.170">
    <property type="entry name" value="Exocyst complex component Exo70"/>
    <property type="match status" value="1"/>
</dbReference>
<gene>
    <name evidence="6" type="ORF">URODEC1_LOCUS70252</name>
</gene>
<keyword evidence="7" id="KW-1185">Reference proteome</keyword>
<reference evidence="6" key="1">
    <citation type="submission" date="2024-10" db="EMBL/GenBank/DDBJ databases">
        <authorList>
            <person name="Ryan C."/>
        </authorList>
    </citation>
    <scope>NUCLEOTIDE SEQUENCE [LARGE SCALE GENOMIC DNA]</scope>
</reference>
<dbReference type="Pfam" id="PF03081">
    <property type="entry name" value="Exo70_C"/>
    <property type="match status" value="1"/>
</dbReference>
<evidence type="ECO:0000256" key="1">
    <source>
        <dbReference type="ARBA" id="ARBA00006756"/>
    </source>
</evidence>
<feature type="region of interest" description="Disordered" evidence="4">
    <location>
        <begin position="1"/>
        <end position="29"/>
    </location>
</feature>
<dbReference type="EMBL" id="OZ075138">
    <property type="protein sequence ID" value="CAL5011012.1"/>
    <property type="molecule type" value="Genomic_DNA"/>
</dbReference>
<dbReference type="GO" id="GO:0015031">
    <property type="term" value="P:protein transport"/>
    <property type="evidence" value="ECO:0007669"/>
    <property type="project" value="UniProtKB-KW"/>
</dbReference>
<keyword evidence="3" id="KW-0268">Exocytosis</keyword>
<dbReference type="InterPro" id="IPR016159">
    <property type="entry name" value="Cullin_repeat-like_dom_sf"/>
</dbReference>
<accession>A0ABC9C0U4</accession>
<evidence type="ECO:0000256" key="4">
    <source>
        <dbReference type="SAM" id="MobiDB-lite"/>
    </source>
</evidence>
<dbReference type="Proteomes" id="UP001497457">
    <property type="component" value="Chromosome 28b"/>
</dbReference>
<organism evidence="6 7">
    <name type="scientific">Urochloa decumbens</name>
    <dbReference type="NCBI Taxonomy" id="240449"/>
    <lineage>
        <taxon>Eukaryota</taxon>
        <taxon>Viridiplantae</taxon>
        <taxon>Streptophyta</taxon>
        <taxon>Embryophyta</taxon>
        <taxon>Tracheophyta</taxon>
        <taxon>Spermatophyta</taxon>
        <taxon>Magnoliopsida</taxon>
        <taxon>Liliopsida</taxon>
        <taxon>Poales</taxon>
        <taxon>Poaceae</taxon>
        <taxon>PACMAD clade</taxon>
        <taxon>Panicoideae</taxon>
        <taxon>Panicodae</taxon>
        <taxon>Paniceae</taxon>
        <taxon>Melinidinae</taxon>
        <taxon>Urochloa</taxon>
    </lineage>
</organism>
<proteinExistence type="inferred from homology"/>
<evidence type="ECO:0000259" key="5">
    <source>
        <dbReference type="Pfam" id="PF03081"/>
    </source>
</evidence>
<dbReference type="PANTHER" id="PTHR12542">
    <property type="entry name" value="EXOCYST COMPLEX PROTEIN EXO70"/>
    <property type="match status" value="1"/>
</dbReference>
<dbReference type="InterPro" id="IPR046364">
    <property type="entry name" value="Exo70_C"/>
</dbReference>
<keyword evidence="2 3" id="KW-0813">Transport</keyword>
<comment type="function">
    <text evidence="3">Component of the exocyst complex.</text>
</comment>
<dbReference type="GO" id="GO:0006887">
    <property type="term" value="P:exocytosis"/>
    <property type="evidence" value="ECO:0007669"/>
    <property type="project" value="UniProtKB-KW"/>
</dbReference>
<protein>
    <recommendedName>
        <fullName evidence="3">Exocyst subunit Exo70 family protein</fullName>
    </recommendedName>
</protein>
<evidence type="ECO:0000256" key="3">
    <source>
        <dbReference type="RuleBase" id="RU365026"/>
    </source>
</evidence>